<keyword evidence="10" id="KW-0068">Autocatalytic cleavage</keyword>
<dbReference type="GO" id="GO:0034399">
    <property type="term" value="C:nuclear periphery"/>
    <property type="evidence" value="ECO:0007669"/>
    <property type="project" value="Ensembl"/>
</dbReference>
<feature type="domain" description="Peptidase S59" evidence="19">
    <location>
        <begin position="614"/>
        <end position="755"/>
    </location>
</feature>
<dbReference type="GO" id="GO:0034398">
    <property type="term" value="P:telomere tethering at nuclear periphery"/>
    <property type="evidence" value="ECO:0007669"/>
    <property type="project" value="TreeGrafter"/>
</dbReference>
<organism evidence="20 21">
    <name type="scientific">Naja naja</name>
    <name type="common">Indian cobra</name>
    <dbReference type="NCBI Taxonomy" id="35670"/>
    <lineage>
        <taxon>Eukaryota</taxon>
        <taxon>Metazoa</taxon>
        <taxon>Chordata</taxon>
        <taxon>Craniata</taxon>
        <taxon>Vertebrata</taxon>
        <taxon>Euteleostomi</taxon>
        <taxon>Lepidosauria</taxon>
        <taxon>Squamata</taxon>
        <taxon>Bifurcata</taxon>
        <taxon>Unidentata</taxon>
        <taxon>Episquamata</taxon>
        <taxon>Toxicofera</taxon>
        <taxon>Serpentes</taxon>
        <taxon>Colubroidea</taxon>
        <taxon>Elapidae</taxon>
        <taxon>Elapinae</taxon>
        <taxon>Naja</taxon>
    </lineage>
</organism>
<keyword evidence="9" id="KW-0378">Hydrolase</keyword>
<gene>
    <name evidence="20" type="primary">NUP98</name>
</gene>
<dbReference type="GO" id="GO:0048026">
    <property type="term" value="P:positive regulation of mRNA splicing, via spliceosome"/>
    <property type="evidence" value="ECO:0007669"/>
    <property type="project" value="Ensembl"/>
</dbReference>
<dbReference type="GO" id="GO:0140693">
    <property type="term" value="F:molecular condensate scaffold activity"/>
    <property type="evidence" value="ECO:0007669"/>
    <property type="project" value="Ensembl"/>
</dbReference>
<keyword evidence="12" id="KW-0720">Serine protease</keyword>
<dbReference type="Pfam" id="PF04096">
    <property type="entry name" value="Nucleoporin2"/>
    <property type="match status" value="1"/>
</dbReference>
<keyword evidence="21" id="KW-1185">Reference proteome</keyword>
<feature type="region of interest" description="Disordered" evidence="18">
    <location>
        <begin position="431"/>
        <end position="460"/>
    </location>
</feature>
<dbReference type="GO" id="GO:0006606">
    <property type="term" value="P:protein import into nucleus"/>
    <property type="evidence" value="ECO:0007669"/>
    <property type="project" value="TreeGrafter"/>
</dbReference>
<dbReference type="GO" id="GO:0006508">
    <property type="term" value="P:proteolysis"/>
    <property type="evidence" value="ECO:0007669"/>
    <property type="project" value="UniProtKB-KW"/>
</dbReference>
<dbReference type="PROSITE" id="PS51434">
    <property type="entry name" value="NUP_C"/>
    <property type="match status" value="1"/>
</dbReference>
<keyword evidence="11" id="KW-0509">mRNA transport</keyword>
<dbReference type="FunFam" id="3.30.1610.10:FF:000001">
    <property type="entry name" value="Nuclear pore complex protein Nup98-Nup96"/>
    <property type="match status" value="1"/>
</dbReference>
<accession>A0A8C6XRJ3</accession>
<dbReference type="PANTHER" id="PTHR23198:SF6">
    <property type="entry name" value="NUCLEAR PORE COMPLEX PROTEIN NUP98-NUP96"/>
    <property type="match status" value="1"/>
</dbReference>
<dbReference type="Pfam" id="PF21240">
    <property type="entry name" value="Nup98_GLEBS"/>
    <property type="match status" value="1"/>
</dbReference>
<evidence type="ECO:0000256" key="4">
    <source>
        <dbReference type="ARBA" id="ARBA00008926"/>
    </source>
</evidence>
<dbReference type="GO" id="GO:0044615">
    <property type="term" value="C:nuclear pore nuclear basket"/>
    <property type="evidence" value="ECO:0007669"/>
    <property type="project" value="Ensembl"/>
</dbReference>
<feature type="region of interest" description="Disordered" evidence="18">
    <location>
        <begin position="490"/>
        <end position="532"/>
    </location>
</feature>
<evidence type="ECO:0000259" key="19">
    <source>
        <dbReference type="PROSITE" id="PS51434"/>
    </source>
</evidence>
<protein>
    <recommendedName>
        <fullName evidence="5">Nuclear pore complex protein Nup98-Nup96</fullName>
    </recommendedName>
</protein>
<dbReference type="GO" id="GO:0006405">
    <property type="term" value="P:RNA export from nucleus"/>
    <property type="evidence" value="ECO:0007669"/>
    <property type="project" value="TreeGrafter"/>
</dbReference>
<feature type="region of interest" description="Disordered" evidence="18">
    <location>
        <begin position="878"/>
        <end position="901"/>
    </location>
</feature>
<evidence type="ECO:0000256" key="11">
    <source>
        <dbReference type="ARBA" id="ARBA00022816"/>
    </source>
</evidence>
<dbReference type="Gene3D" id="1.10.10.2360">
    <property type="match status" value="1"/>
</dbReference>
<dbReference type="GO" id="GO:0000776">
    <property type="term" value="C:kinetochore"/>
    <property type="evidence" value="ECO:0007669"/>
    <property type="project" value="Ensembl"/>
</dbReference>
<dbReference type="GO" id="GO:0003729">
    <property type="term" value="F:mRNA binding"/>
    <property type="evidence" value="ECO:0007669"/>
    <property type="project" value="Ensembl"/>
</dbReference>
<feature type="compositionally biased region" description="Low complexity" evidence="18">
    <location>
        <begin position="887"/>
        <end position="901"/>
    </location>
</feature>
<dbReference type="SUPFAM" id="SSF82215">
    <property type="entry name" value="C-terminal autoproteolytic domain of nucleoporin nup98"/>
    <property type="match status" value="1"/>
</dbReference>
<feature type="compositionally biased region" description="Basic and acidic residues" evidence="18">
    <location>
        <begin position="509"/>
        <end position="521"/>
    </location>
</feature>
<comment type="similarity">
    <text evidence="4">Belongs to the nucleoporin GLFG family.</text>
</comment>
<name>A0A8C6XRJ3_NAJNA</name>
<keyword evidence="8" id="KW-0677">Repeat</keyword>
<feature type="region of interest" description="Disordered" evidence="18">
    <location>
        <begin position="391"/>
        <end position="419"/>
    </location>
</feature>
<evidence type="ECO:0000256" key="1">
    <source>
        <dbReference type="ARBA" id="ARBA00004567"/>
    </source>
</evidence>
<dbReference type="GO" id="GO:1990841">
    <property type="term" value="F:promoter-specific chromatin binding"/>
    <property type="evidence" value="ECO:0007669"/>
    <property type="project" value="Ensembl"/>
</dbReference>
<evidence type="ECO:0000256" key="2">
    <source>
        <dbReference type="ARBA" id="ARBA00004620"/>
    </source>
</evidence>
<keyword evidence="14" id="KW-0811">Translocation</keyword>
<dbReference type="InterPro" id="IPR037665">
    <property type="entry name" value="Nucleoporin_S59-like"/>
</dbReference>
<dbReference type="PANTHER" id="PTHR23198">
    <property type="entry name" value="NUCLEOPORIN"/>
    <property type="match status" value="1"/>
</dbReference>
<dbReference type="Ensembl" id="ENSNNAT00000019239.1">
    <property type="protein sequence ID" value="ENSNNAP00000018324.1"/>
    <property type="gene ID" value="ENSNNAG00000012188.1"/>
</dbReference>
<dbReference type="Proteomes" id="UP000694559">
    <property type="component" value="Unplaced"/>
</dbReference>
<dbReference type="GO" id="GO:0031080">
    <property type="term" value="C:nuclear pore outer ring"/>
    <property type="evidence" value="ECO:0007669"/>
    <property type="project" value="Ensembl"/>
</dbReference>
<evidence type="ECO:0000256" key="8">
    <source>
        <dbReference type="ARBA" id="ARBA00022737"/>
    </source>
</evidence>
<dbReference type="GeneTree" id="ENSGT00550000074799"/>
<evidence type="ECO:0000313" key="20">
    <source>
        <dbReference type="Ensembl" id="ENSNNAP00000018324.1"/>
    </source>
</evidence>
<dbReference type="GO" id="GO:0051292">
    <property type="term" value="P:nuclear pore complex assembly"/>
    <property type="evidence" value="ECO:0007669"/>
    <property type="project" value="Ensembl"/>
</dbReference>
<dbReference type="GO" id="GO:0016604">
    <property type="term" value="C:nuclear body"/>
    <property type="evidence" value="ECO:0007669"/>
    <property type="project" value="Ensembl"/>
</dbReference>
<evidence type="ECO:0000256" key="16">
    <source>
        <dbReference type="ARBA" id="ARBA00023136"/>
    </source>
</evidence>
<evidence type="ECO:0000256" key="10">
    <source>
        <dbReference type="ARBA" id="ARBA00022813"/>
    </source>
</evidence>
<keyword evidence="17" id="KW-0539">Nucleus</keyword>
<dbReference type="OrthoDB" id="3797628at2759"/>
<comment type="subcellular location">
    <subcellularLocation>
        <location evidence="2">Nucleus membrane</location>
        <topology evidence="2">Peripheral membrane protein</topology>
        <orientation evidence="2">Nucleoplasmic side</orientation>
    </subcellularLocation>
    <subcellularLocation>
        <location evidence="1">Nucleus</location>
        <location evidence="1">Nuclear pore complex</location>
    </subcellularLocation>
    <subcellularLocation>
        <location evidence="3">Nucleus</location>
        <location evidence="3">Nucleoplasm</location>
    </subcellularLocation>
</comment>
<dbReference type="InterPro" id="IPR036903">
    <property type="entry name" value="Nup98_auto-Pept-S59_dom_sf"/>
</dbReference>
<dbReference type="GO" id="GO:1990904">
    <property type="term" value="C:ribonucleoprotein complex"/>
    <property type="evidence" value="ECO:0007669"/>
    <property type="project" value="Ensembl"/>
</dbReference>
<evidence type="ECO:0000256" key="12">
    <source>
        <dbReference type="ARBA" id="ARBA00022825"/>
    </source>
</evidence>
<dbReference type="FunFam" id="1.10.10.2360:FF:000001">
    <property type="entry name" value="Nuclear pore complex protein Nup98-Nup96"/>
    <property type="match status" value="1"/>
</dbReference>
<keyword evidence="16" id="KW-0472">Membrane</keyword>
<keyword evidence="7" id="KW-0645">Protease</keyword>
<sequence length="1272" mass="135793">GGLFGSTQTKPGGLFGASTFSQPATSSTSTGFGFGTSTGTSSSLFGTASTGGGLFSNQSNAFAQNKPVGFGNFGTSTSSGGLFGTTNTTSNPFGGTSGSLFGSTSFSTVPTGTTIKFNAPTGTDTMVKSGVSTNISTKHQCITAMKEYESKSLEELRLEDYQANRKATGLFQRIAKSSKRRHLCVAGTTGFGTGTGGLFSSTQPTPNLFNKPFGQPTTAPNTGFSFTNTSTLGQPNTNTMGLFGAAQPTQTGGLFGTAANTNTAAAFGTGTGLFGQPNAGFGVGGSVWYNANTTGNSLFGNKPATGVLGPGLGAGFGTALNPGQNSLFGSTQPKLGGTLGTGAFGAPGFNTSTATLGFGAPQPAVALTDPNVSAAQQAVLQQHLNSLTYSPFGDSPLFRNPMSDPKKKEERLKPTNPAAQKALTTPTHYKLTPRPATRVRPKALQTGGSSKSHLFDGLDDDEPSLTNGAFMPKKSIKKLVLKNLNSSSLFSPTSAEVDDLASPSIYPENGDRSVSENHRQDEEQEDESYSREMSRFLAIAKPLPQTPENALHKHHNSSVDDTLLALNVRPALRNGLENSLEDASYHEESLQEDQDKESEDQLHSTHPAGIVLTRVGYYTIPSLEELARMTSDTGECIVMDFTVGRKGYGSIYFEGEVNLTNLNLDEIVHVRKEVIVYPDDELKPPIGEGLNRRAEVTLDGVWPTDKTSRCLIKSPERLTEMNYEGRLEAVSRKQGAQFKEYRPETGSWVFKENEETLAKVEAKKLKTAQVPLPGQLMSQQMAAAGKLAPPSKSPEAEHLGKGVEFDSDMADITQELPVDSVAEEPLAEEQEPVPASTHIASSLHINPHTLQIMKASLLADEEELDWMADHRFGKPAAELDPSQEICSPRLPISSSSSSSRGLLQSRLSTGSLLLPSASLQDRCGPRTSSLGGALPAPPWAALSPLASAFVMPRSAPEVPLKTVGVRRQAGLVPLEKSVAYGKGRLLKDMALFMGRSFRVGWGPSWVLAHGGERLSPRSEPDDHHREAAEYGFLPAPVAPKVSESPFKVHLEKLTLDGKPTDRAYLPPLEIKLKHSTIHLDDPCPFLSPNPGVAAIHEYAAWALEASEDAGEEEEAVVRAWGLVWRLCEALWGRLKELEGRLEEPSEYGLLLERRRAFSRWLSRTAAQRIQEEVALRQNDAPAEAVFSYLTGKQIGNACRLAQQSGKSPRPAPLASPRVWVCVCVCRGCGNSQPAKGSQLPAVPGEPTHLTAGCPEKLGRGGGGVLHWRWLMG</sequence>
<dbReference type="GO" id="GO:0003713">
    <property type="term" value="F:transcription coactivator activity"/>
    <property type="evidence" value="ECO:0007669"/>
    <property type="project" value="Ensembl"/>
</dbReference>
<evidence type="ECO:0000256" key="15">
    <source>
        <dbReference type="ARBA" id="ARBA00023132"/>
    </source>
</evidence>
<dbReference type="GO" id="GO:0017056">
    <property type="term" value="F:structural constituent of nuclear pore"/>
    <property type="evidence" value="ECO:0007669"/>
    <property type="project" value="Ensembl"/>
</dbReference>
<evidence type="ECO:0000256" key="9">
    <source>
        <dbReference type="ARBA" id="ARBA00022801"/>
    </source>
</evidence>
<dbReference type="Gene3D" id="3.30.1610.10">
    <property type="entry name" value="Peptidase S59, nucleoporin"/>
    <property type="match status" value="1"/>
</dbReference>
<evidence type="ECO:0000256" key="5">
    <source>
        <dbReference type="ARBA" id="ARBA00013472"/>
    </source>
</evidence>
<evidence type="ECO:0000256" key="13">
    <source>
        <dbReference type="ARBA" id="ARBA00022927"/>
    </source>
</evidence>
<evidence type="ECO:0000256" key="17">
    <source>
        <dbReference type="ARBA" id="ARBA00023242"/>
    </source>
</evidence>
<dbReference type="GO" id="GO:0044614">
    <property type="term" value="C:nuclear pore cytoplasmic filaments"/>
    <property type="evidence" value="ECO:0007669"/>
    <property type="project" value="TreeGrafter"/>
</dbReference>
<feature type="compositionally biased region" description="Basic and acidic residues" evidence="18">
    <location>
        <begin position="404"/>
        <end position="413"/>
    </location>
</feature>
<evidence type="ECO:0000313" key="21">
    <source>
        <dbReference type="Proteomes" id="UP000694559"/>
    </source>
</evidence>
<evidence type="ECO:0000256" key="6">
    <source>
        <dbReference type="ARBA" id="ARBA00022448"/>
    </source>
</evidence>
<keyword evidence="6" id="KW-0813">Transport</keyword>
<dbReference type="GO" id="GO:0008236">
    <property type="term" value="F:serine-type peptidase activity"/>
    <property type="evidence" value="ECO:0007669"/>
    <property type="project" value="UniProtKB-KW"/>
</dbReference>
<reference evidence="20" key="1">
    <citation type="submission" date="2025-08" db="UniProtKB">
        <authorList>
            <consortium name="Ensembl"/>
        </authorList>
    </citation>
    <scope>IDENTIFICATION</scope>
</reference>
<dbReference type="AlphaFoldDB" id="A0A8C6XRJ3"/>
<dbReference type="GO" id="GO:0000973">
    <property type="term" value="P:post-transcriptional tethering of RNA polymerase II gene DNA at nuclear periphery"/>
    <property type="evidence" value="ECO:0007669"/>
    <property type="project" value="TreeGrafter"/>
</dbReference>
<proteinExistence type="inferred from homology"/>
<keyword evidence="15" id="KW-0906">Nuclear pore complex</keyword>
<evidence type="ECO:0000256" key="7">
    <source>
        <dbReference type="ARBA" id="ARBA00022670"/>
    </source>
</evidence>
<dbReference type="InterPro" id="IPR007230">
    <property type="entry name" value="Nup98_auto-Pept-S59_dom"/>
</dbReference>
<dbReference type="GO" id="GO:0031965">
    <property type="term" value="C:nuclear membrane"/>
    <property type="evidence" value="ECO:0007669"/>
    <property type="project" value="UniProtKB-SubCell"/>
</dbReference>
<evidence type="ECO:0000256" key="14">
    <source>
        <dbReference type="ARBA" id="ARBA00023010"/>
    </source>
</evidence>
<dbReference type="GO" id="GO:0042405">
    <property type="term" value="C:nuclear inclusion body"/>
    <property type="evidence" value="ECO:0007669"/>
    <property type="project" value="Ensembl"/>
</dbReference>
<dbReference type="GO" id="GO:0051028">
    <property type="term" value="P:mRNA transport"/>
    <property type="evidence" value="ECO:0007669"/>
    <property type="project" value="UniProtKB-KW"/>
</dbReference>
<keyword evidence="13" id="KW-0653">Protein transport</keyword>
<evidence type="ECO:0000256" key="18">
    <source>
        <dbReference type="SAM" id="MobiDB-lite"/>
    </source>
</evidence>
<reference evidence="20" key="2">
    <citation type="submission" date="2025-09" db="UniProtKB">
        <authorList>
            <consortium name="Ensembl"/>
        </authorList>
    </citation>
    <scope>IDENTIFICATION</scope>
</reference>
<evidence type="ECO:0000256" key="3">
    <source>
        <dbReference type="ARBA" id="ARBA00004642"/>
    </source>
</evidence>
<feature type="region of interest" description="Disordered" evidence="18">
    <location>
        <begin position="582"/>
        <end position="603"/>
    </location>
</feature>
<dbReference type="GO" id="GO:0008139">
    <property type="term" value="F:nuclear localization sequence binding"/>
    <property type="evidence" value="ECO:0007669"/>
    <property type="project" value="TreeGrafter"/>
</dbReference>